<keyword evidence="14 17" id="KW-0496">Mitochondrion</keyword>
<evidence type="ECO:0000256" key="17">
    <source>
        <dbReference type="RuleBase" id="RU003297"/>
    </source>
</evidence>
<dbReference type="InterPro" id="IPR001750">
    <property type="entry name" value="ND/Mrp_TM"/>
</dbReference>
<evidence type="ECO:0000256" key="12">
    <source>
        <dbReference type="ARBA" id="ARBA00023027"/>
    </source>
</evidence>
<accession>A0A0F6MY34</accession>
<feature type="transmembrane region" description="Helical" evidence="17">
    <location>
        <begin position="241"/>
        <end position="261"/>
    </location>
</feature>
<evidence type="ECO:0000259" key="19">
    <source>
        <dbReference type="Pfam" id="PF01059"/>
    </source>
</evidence>
<dbReference type="GO" id="GO:0031966">
    <property type="term" value="C:mitochondrial membrane"/>
    <property type="evidence" value="ECO:0007669"/>
    <property type="project" value="UniProtKB-SubCell"/>
</dbReference>
<keyword evidence="13 17" id="KW-0830">Ubiquinone</keyword>
<proteinExistence type="inferred from homology"/>
<comment type="similarity">
    <text evidence="3 17">Belongs to the complex I subunit 4 family.</text>
</comment>
<evidence type="ECO:0000256" key="15">
    <source>
        <dbReference type="ARBA" id="ARBA00023136"/>
    </source>
</evidence>
<name>A0A0F6MY34_9HEMI</name>
<keyword evidence="7 17" id="KW-0679">Respiratory chain</keyword>
<feature type="transmembrane region" description="Helical" evidence="17">
    <location>
        <begin position="178"/>
        <end position="201"/>
    </location>
</feature>
<evidence type="ECO:0000256" key="1">
    <source>
        <dbReference type="ARBA" id="ARBA00003257"/>
    </source>
</evidence>
<evidence type="ECO:0000313" key="20">
    <source>
        <dbReference type="EMBL" id="AHN95694.1"/>
    </source>
</evidence>
<dbReference type="PRINTS" id="PR01437">
    <property type="entry name" value="NUOXDRDTASE4"/>
</dbReference>
<comment type="function">
    <text evidence="1">Core subunit of the mitochondrial membrane respiratory chain NADH dehydrogenase (Complex I) that is believed to belong to the minimal assembly required for catalysis. Complex I functions in the transfer of electrons from NADH to the respiratory chain. The immediate electron acceptor for the enzyme is believed to be ubiquinone.</text>
</comment>
<evidence type="ECO:0000256" key="5">
    <source>
        <dbReference type="ARBA" id="ARBA00021006"/>
    </source>
</evidence>
<dbReference type="AlphaFoldDB" id="A0A0F6MY34"/>
<evidence type="ECO:0000256" key="9">
    <source>
        <dbReference type="ARBA" id="ARBA00022967"/>
    </source>
</evidence>
<dbReference type="PANTHER" id="PTHR43507:SF20">
    <property type="entry name" value="NADH-UBIQUINONE OXIDOREDUCTASE CHAIN 4"/>
    <property type="match status" value="1"/>
</dbReference>
<evidence type="ECO:0000256" key="8">
    <source>
        <dbReference type="ARBA" id="ARBA00022692"/>
    </source>
</evidence>
<evidence type="ECO:0000256" key="10">
    <source>
        <dbReference type="ARBA" id="ARBA00022982"/>
    </source>
</evidence>
<evidence type="ECO:0000256" key="6">
    <source>
        <dbReference type="ARBA" id="ARBA00022448"/>
    </source>
</evidence>
<keyword evidence="10 17" id="KW-0249">Electron transport</keyword>
<reference evidence="20" key="1">
    <citation type="journal article" date="2014" name="PLoS ONE">
        <title>Comparative mitogenomics of plant bugs (Hemiptera: Miridae): identifying the AGG codon reassignments between serine and lysine.</title>
        <authorList>
            <person name="Wang Y."/>
            <person name="Li H."/>
            <person name="Wang P."/>
            <person name="Song F."/>
            <person name="Cai W."/>
        </authorList>
    </citation>
    <scope>NUCLEOTIDE SEQUENCE</scope>
</reference>
<organism evidence="20">
    <name type="scientific">Trigonotylus caelestialium</name>
    <dbReference type="NCBI Taxonomy" id="881767"/>
    <lineage>
        <taxon>Eukaryota</taxon>
        <taxon>Metazoa</taxon>
        <taxon>Ecdysozoa</taxon>
        <taxon>Arthropoda</taxon>
        <taxon>Hexapoda</taxon>
        <taxon>Insecta</taxon>
        <taxon>Pterygota</taxon>
        <taxon>Neoptera</taxon>
        <taxon>Paraneoptera</taxon>
        <taxon>Hemiptera</taxon>
        <taxon>Heteroptera</taxon>
        <taxon>Panheteroptera</taxon>
        <taxon>Cimicomorpha</taxon>
        <taxon>Miridae</taxon>
        <taxon>Stenodemini</taxon>
        <taxon>Trigonotylus</taxon>
    </lineage>
</organism>
<protein>
    <recommendedName>
        <fullName evidence="5 17">NADH-ubiquinone oxidoreductase chain 4</fullName>
        <ecNumber evidence="4 17">7.1.1.2</ecNumber>
    </recommendedName>
</protein>
<dbReference type="InterPro" id="IPR003918">
    <property type="entry name" value="NADH_UbQ_OxRdtase"/>
</dbReference>
<evidence type="ECO:0000256" key="14">
    <source>
        <dbReference type="ARBA" id="ARBA00023128"/>
    </source>
</evidence>
<keyword evidence="12 17" id="KW-0520">NAD</keyword>
<evidence type="ECO:0000256" key="2">
    <source>
        <dbReference type="ARBA" id="ARBA00004225"/>
    </source>
</evidence>
<feature type="transmembrane region" description="Helical" evidence="17">
    <location>
        <begin position="415"/>
        <end position="434"/>
    </location>
</feature>
<gene>
    <name evidence="20" type="primary">ND4</name>
</gene>
<evidence type="ECO:0000256" key="3">
    <source>
        <dbReference type="ARBA" id="ARBA00009025"/>
    </source>
</evidence>
<comment type="subcellular location">
    <subcellularLocation>
        <location evidence="2 17">Mitochondrion membrane</location>
        <topology evidence="2 17">Multi-pass membrane protein</topology>
    </subcellularLocation>
</comment>
<feature type="transmembrane region" description="Helical" evidence="17">
    <location>
        <begin position="142"/>
        <end position="172"/>
    </location>
</feature>
<comment type="function">
    <text evidence="17">Core subunit of the mitochondrial membrane respiratory chain NADH dehydrogenase (Complex I) which catalyzes electron transfer from NADH through the respiratory chain, using ubiquinone as an electron acceptor. Essential for the catalytic activity and assembly of complex I.</text>
</comment>
<dbReference type="Pfam" id="PF00361">
    <property type="entry name" value="Proton_antipo_M"/>
    <property type="match status" value="1"/>
</dbReference>
<keyword evidence="11 17" id="KW-1133">Transmembrane helix</keyword>
<feature type="transmembrane region" description="Helical" evidence="17">
    <location>
        <begin position="296"/>
        <end position="317"/>
    </location>
</feature>
<feature type="transmembrane region" description="Helical" evidence="17">
    <location>
        <begin position="109"/>
        <end position="130"/>
    </location>
</feature>
<feature type="transmembrane region" description="Helical" evidence="17">
    <location>
        <begin position="20"/>
        <end position="44"/>
    </location>
</feature>
<keyword evidence="8 17" id="KW-0812">Transmembrane</keyword>
<feature type="transmembrane region" description="Helical" evidence="17">
    <location>
        <begin position="268"/>
        <end position="290"/>
    </location>
</feature>
<geneLocation type="mitochondrion" evidence="20"/>
<feature type="transmembrane region" description="Helical" evidence="17">
    <location>
        <begin position="85"/>
        <end position="103"/>
    </location>
</feature>
<evidence type="ECO:0000256" key="11">
    <source>
        <dbReference type="ARBA" id="ARBA00022989"/>
    </source>
</evidence>
<dbReference type="EMBL" id="KJ170899">
    <property type="protein sequence ID" value="AHN95694.1"/>
    <property type="molecule type" value="Genomic_DNA"/>
</dbReference>
<feature type="transmembrane region" description="Helical" evidence="17">
    <location>
        <begin position="56"/>
        <end position="78"/>
    </location>
</feature>
<dbReference type="EC" id="7.1.1.2" evidence="4 17"/>
<feature type="transmembrane region" description="Helical" evidence="17">
    <location>
        <begin position="371"/>
        <end position="394"/>
    </location>
</feature>
<keyword evidence="6 17" id="KW-0813">Transport</keyword>
<dbReference type="GO" id="GO:0048039">
    <property type="term" value="F:ubiquinone binding"/>
    <property type="evidence" value="ECO:0007669"/>
    <property type="project" value="TreeGrafter"/>
</dbReference>
<feature type="transmembrane region" description="Helical" evidence="17">
    <location>
        <begin position="213"/>
        <end position="235"/>
    </location>
</feature>
<dbReference type="GO" id="GO:0042773">
    <property type="term" value="P:ATP synthesis coupled electron transport"/>
    <property type="evidence" value="ECO:0007669"/>
    <property type="project" value="InterPro"/>
</dbReference>
<evidence type="ECO:0000256" key="7">
    <source>
        <dbReference type="ARBA" id="ARBA00022660"/>
    </source>
</evidence>
<dbReference type="GO" id="GO:0008137">
    <property type="term" value="F:NADH dehydrogenase (ubiquinone) activity"/>
    <property type="evidence" value="ECO:0007669"/>
    <property type="project" value="UniProtKB-UniRule"/>
</dbReference>
<evidence type="ECO:0000259" key="18">
    <source>
        <dbReference type="Pfam" id="PF00361"/>
    </source>
</evidence>
<evidence type="ECO:0000256" key="4">
    <source>
        <dbReference type="ARBA" id="ARBA00012944"/>
    </source>
</evidence>
<dbReference type="PANTHER" id="PTHR43507">
    <property type="entry name" value="NADH-UBIQUINONE OXIDOREDUCTASE CHAIN 4"/>
    <property type="match status" value="1"/>
</dbReference>
<sequence>MMKILFSLFVMALFINQQSWFCFMIFLMLMFFFCFNILSMNYFYSMMGYFFGGDLISFSLIFLSIWIVFLMCLASFNVYNKNDNYYEFMFLMCFLLLFLIFSFSVSNLFLYYLFFECTLIPTLILIFGWGYQPERIMAGYYLLFYTLFFSLPMLLGIFYINNSCFSLFYFIIDLNYNLYLYLCLIFAFLAKMPMVFMHFWLPKAHVEAPISGSMILAGVLLKLGGYGLYRVFFFIKNYELDFMFISLSLYGMFMIGIVCMFQIDIKSLIAYSSVCHMGLVICGIFSMNLLGLMGSLLLMIGHGLCSSGMFCLANIVYERTGSRSMLINKGMLTIMPSMGLFWFILMVNNSASPPSMNLLGEIMLINGVMSWGYFSFFYLMLSSFMGCVYSMYLYSSVNHGICGKFMSSGFSGYYSEYYLLFMHIFPLNILFSKIDIFSVMTF</sequence>
<dbReference type="GO" id="GO:0003954">
    <property type="term" value="F:NADH dehydrogenase activity"/>
    <property type="evidence" value="ECO:0007669"/>
    <property type="project" value="TreeGrafter"/>
</dbReference>
<dbReference type="GO" id="GO:0015990">
    <property type="term" value="P:electron transport coupled proton transport"/>
    <property type="evidence" value="ECO:0007669"/>
    <property type="project" value="TreeGrafter"/>
</dbReference>
<keyword evidence="15 17" id="KW-0472">Membrane</keyword>
<comment type="catalytic activity">
    <reaction evidence="16 17">
        <text>a ubiquinone + NADH + 5 H(+)(in) = a ubiquinol + NAD(+) + 4 H(+)(out)</text>
        <dbReference type="Rhea" id="RHEA:29091"/>
        <dbReference type="Rhea" id="RHEA-COMP:9565"/>
        <dbReference type="Rhea" id="RHEA-COMP:9566"/>
        <dbReference type="ChEBI" id="CHEBI:15378"/>
        <dbReference type="ChEBI" id="CHEBI:16389"/>
        <dbReference type="ChEBI" id="CHEBI:17976"/>
        <dbReference type="ChEBI" id="CHEBI:57540"/>
        <dbReference type="ChEBI" id="CHEBI:57945"/>
        <dbReference type="EC" id="7.1.1.2"/>
    </reaction>
</comment>
<feature type="domain" description="NADH:ubiquinone oxidoreductase chain 4 N-terminal" evidence="19">
    <location>
        <begin position="1"/>
        <end position="101"/>
    </location>
</feature>
<dbReference type="InterPro" id="IPR000260">
    <property type="entry name" value="NADH4_N"/>
</dbReference>
<dbReference type="Pfam" id="PF01059">
    <property type="entry name" value="Oxidored_q5_N"/>
    <property type="match status" value="1"/>
</dbReference>
<evidence type="ECO:0000256" key="16">
    <source>
        <dbReference type="ARBA" id="ARBA00049551"/>
    </source>
</evidence>
<feature type="transmembrane region" description="Helical" evidence="17">
    <location>
        <begin position="329"/>
        <end position="351"/>
    </location>
</feature>
<evidence type="ECO:0000256" key="13">
    <source>
        <dbReference type="ARBA" id="ARBA00023075"/>
    </source>
</evidence>
<keyword evidence="9" id="KW-1278">Translocase</keyword>
<feature type="domain" description="NADH:quinone oxidoreductase/Mrp antiporter transmembrane" evidence="18">
    <location>
        <begin position="106"/>
        <end position="385"/>
    </location>
</feature>